<evidence type="ECO:0000313" key="4">
    <source>
        <dbReference type="EMBL" id="TMQ48651.1"/>
    </source>
</evidence>
<sequence length="586" mass="63159">MTFSDPRWLWALVALAPLGLLEAWAAWRAERALGRLVGKRPDHALLAQRRPAQRWMRGALRLAALGLLAVGAAGPEWGREVVRRGANGSDVVLMLDVSASMDARDVPPSRLAEARREALAVIDQLAGSRVAVLAFAGDAVRLCPLTLDRAAARLVVGALSSATLSQPGTDLGRALHTALPLLPSGRREEQAIVLWTDGEDLERGARAALEEVARANVRVFAVGVGTPAGDAVPVLDEEERVVDVKRDAEGNAVKSRLDEGLMRALARRTHGAYFPATRPGGDMPRLMSALGSVARAGRGQRLVERPVARFPWLAAAAALLLGIERGPLRRRREPRRGAETPLHSERATAAAAAVLLCLLVPSTARAQSYWARGDRAFKAGRFAEAESLYALRLRPSVLGRIFGGLAAPAPVRLNRATAEALKGSGTEADDDLRRLAGRDDPVGNAAAYNLGTLLGQRQEYDPALIELRRVLERDPADAEARWNYEVLLRRRQEERRQSPRPEQRPKPSPAAGGSGGGGTPQALPQAQPRSPQPVAGGEEQTSTGAAGGMSRLQAEQLLNALEELARVDQQRQRKVRAAQEKRGRDW</sequence>
<dbReference type="PANTHER" id="PTHR22550:SF14">
    <property type="entry name" value="VWFA DOMAIN-CONTAINING PROTEIN"/>
    <property type="match status" value="1"/>
</dbReference>
<dbReference type="InterPro" id="IPR002035">
    <property type="entry name" value="VWF_A"/>
</dbReference>
<feature type="region of interest" description="Disordered" evidence="2">
    <location>
        <begin position="492"/>
        <end position="552"/>
    </location>
</feature>
<feature type="region of interest" description="Disordered" evidence="2">
    <location>
        <begin position="566"/>
        <end position="586"/>
    </location>
</feature>
<comment type="caution">
    <text evidence="4">The sequence shown here is derived from an EMBL/GenBank/DDBJ whole genome shotgun (WGS) entry which is preliminary data.</text>
</comment>
<dbReference type="PROSITE" id="PS50234">
    <property type="entry name" value="VWFA"/>
    <property type="match status" value="1"/>
</dbReference>
<dbReference type="AlphaFoldDB" id="A0A538SBA3"/>
<accession>A0A538SBA3</accession>
<dbReference type="Gene3D" id="3.40.50.410">
    <property type="entry name" value="von Willebrand factor, type A domain"/>
    <property type="match status" value="1"/>
</dbReference>
<keyword evidence="1" id="KW-0802">TPR repeat</keyword>
<dbReference type="InterPro" id="IPR011990">
    <property type="entry name" value="TPR-like_helical_dom_sf"/>
</dbReference>
<dbReference type="SUPFAM" id="SSF48452">
    <property type="entry name" value="TPR-like"/>
    <property type="match status" value="1"/>
</dbReference>
<reference evidence="4 5" key="1">
    <citation type="journal article" date="2019" name="Nat. Microbiol.">
        <title>Mediterranean grassland soil C-N compound turnover is dependent on rainfall and depth, and is mediated by genomically divergent microorganisms.</title>
        <authorList>
            <person name="Diamond S."/>
            <person name="Andeer P.F."/>
            <person name="Li Z."/>
            <person name="Crits-Christoph A."/>
            <person name="Burstein D."/>
            <person name="Anantharaman K."/>
            <person name="Lane K.R."/>
            <person name="Thomas B.C."/>
            <person name="Pan C."/>
            <person name="Northen T.R."/>
            <person name="Banfield J.F."/>
        </authorList>
    </citation>
    <scope>NUCLEOTIDE SEQUENCE [LARGE SCALE GENOMIC DNA]</scope>
    <source>
        <strain evidence="4">WS_3</strain>
    </source>
</reference>
<feature type="repeat" description="TPR" evidence="1">
    <location>
        <begin position="444"/>
        <end position="477"/>
    </location>
</feature>
<dbReference type="Gene3D" id="1.25.40.10">
    <property type="entry name" value="Tetratricopeptide repeat domain"/>
    <property type="match status" value="1"/>
</dbReference>
<dbReference type="InterPro" id="IPR036465">
    <property type="entry name" value="vWFA_dom_sf"/>
</dbReference>
<evidence type="ECO:0000256" key="2">
    <source>
        <dbReference type="SAM" id="MobiDB-lite"/>
    </source>
</evidence>
<dbReference type="InterPro" id="IPR050768">
    <property type="entry name" value="UPF0353/GerABKA_families"/>
</dbReference>
<evidence type="ECO:0000313" key="5">
    <source>
        <dbReference type="Proteomes" id="UP000320184"/>
    </source>
</evidence>
<dbReference type="PANTHER" id="PTHR22550">
    <property type="entry name" value="SPORE GERMINATION PROTEIN"/>
    <property type="match status" value="1"/>
</dbReference>
<organism evidence="4 5">
    <name type="scientific">Eiseniibacteriota bacterium</name>
    <dbReference type="NCBI Taxonomy" id="2212470"/>
    <lineage>
        <taxon>Bacteria</taxon>
        <taxon>Candidatus Eiseniibacteriota</taxon>
    </lineage>
</organism>
<dbReference type="Pfam" id="PF13519">
    <property type="entry name" value="VWA_2"/>
    <property type="match status" value="1"/>
</dbReference>
<proteinExistence type="predicted"/>
<dbReference type="EMBL" id="VBOT01000136">
    <property type="protein sequence ID" value="TMQ48651.1"/>
    <property type="molecule type" value="Genomic_DNA"/>
</dbReference>
<evidence type="ECO:0000256" key="1">
    <source>
        <dbReference type="PROSITE-ProRule" id="PRU00339"/>
    </source>
</evidence>
<dbReference type="Proteomes" id="UP000320184">
    <property type="component" value="Unassembled WGS sequence"/>
</dbReference>
<dbReference type="SMART" id="SM00327">
    <property type="entry name" value="VWA"/>
    <property type="match status" value="1"/>
</dbReference>
<name>A0A538SBA3_UNCEI</name>
<dbReference type="SUPFAM" id="SSF53300">
    <property type="entry name" value="vWA-like"/>
    <property type="match status" value="1"/>
</dbReference>
<dbReference type="InterPro" id="IPR019734">
    <property type="entry name" value="TPR_rpt"/>
</dbReference>
<evidence type="ECO:0000259" key="3">
    <source>
        <dbReference type="PROSITE" id="PS50234"/>
    </source>
</evidence>
<dbReference type="PROSITE" id="PS50005">
    <property type="entry name" value="TPR"/>
    <property type="match status" value="1"/>
</dbReference>
<feature type="compositionally biased region" description="Basic and acidic residues" evidence="2">
    <location>
        <begin position="492"/>
        <end position="505"/>
    </location>
</feature>
<gene>
    <name evidence="4" type="ORF">E6K73_11725</name>
</gene>
<protein>
    <submittedName>
        <fullName evidence="4">VWA domain-containing protein</fullName>
    </submittedName>
</protein>
<feature type="domain" description="VWFA" evidence="3">
    <location>
        <begin position="90"/>
        <end position="265"/>
    </location>
</feature>